<evidence type="ECO:0000313" key="2">
    <source>
        <dbReference type="EMBL" id="BAQ94508.1"/>
    </source>
</evidence>
<dbReference type="AlphaFoldDB" id="A0A0E4AW62"/>
<feature type="signal peptide" evidence="1">
    <location>
        <begin position="1"/>
        <end position="17"/>
    </location>
</feature>
<organism evidence="2">
    <name type="scientific">Nephotettix cincticeps</name>
    <name type="common">Green rice leafhopper</name>
    <name type="synonym">Selenocephalus cincticeps</name>
    <dbReference type="NCBI Taxonomy" id="94400"/>
    <lineage>
        <taxon>Eukaryota</taxon>
        <taxon>Metazoa</taxon>
        <taxon>Ecdysozoa</taxon>
        <taxon>Arthropoda</taxon>
        <taxon>Hexapoda</taxon>
        <taxon>Insecta</taxon>
        <taxon>Pterygota</taxon>
        <taxon>Neoptera</taxon>
        <taxon>Paraneoptera</taxon>
        <taxon>Hemiptera</taxon>
        <taxon>Auchenorrhyncha</taxon>
        <taxon>Membracoidea</taxon>
        <taxon>Cicadellidae</taxon>
        <taxon>Deltocephalinae</taxon>
        <taxon>Chiasmini</taxon>
        <taxon>Nephotettix</taxon>
    </lineage>
</organism>
<sequence>MKYVSLLLVCLVVVAHAAHPQVEHVDCVPQNWPAEIKNAGTWQHNQLNGQHSGEAFIHQGTDKDSHGHQFHKLADFHIKVSELSGNDAAALCFVDISQDTKIEGFWMSRSNPNEETRNYVYGVGNEHQLRFGIKGLDQGPTNPQSHIEIYTSKRPNHAKITCGAGAEGKICDNTLSFIYNEYTPAK</sequence>
<keyword evidence="1" id="KW-0732">Signal</keyword>
<feature type="chain" id="PRO_5002418564" evidence="1">
    <location>
        <begin position="18"/>
        <end position="186"/>
    </location>
</feature>
<proteinExistence type="evidence at transcript level"/>
<reference evidence="2" key="1">
    <citation type="submission" date="2014-11" db="EMBL/GenBank/DDBJ databases">
        <title>Proteome analysis of the watery saliva secreted by the green rice leafhopper, Nephotettix cincticeps.</title>
        <authorList>
            <person name="Hattori M."/>
            <person name="Komatsu S."/>
            <person name="Noda H."/>
            <person name="Matsumoto Y."/>
        </authorList>
    </citation>
    <scope>NUCLEOTIDE SEQUENCE</scope>
</reference>
<dbReference type="EMBL" id="LC009517">
    <property type="protein sequence ID" value="BAQ94508.1"/>
    <property type="molecule type" value="mRNA"/>
</dbReference>
<evidence type="ECO:0000256" key="1">
    <source>
        <dbReference type="SAM" id="SignalP"/>
    </source>
</evidence>
<name>A0A0E4AW62_NEPCI</name>
<protein>
    <submittedName>
        <fullName evidence="2">NcSP22 protein</fullName>
    </submittedName>
</protein>
<accession>A0A0E4AW62</accession>
<gene>
    <name evidence="2" type="primary">NcSP22</name>
</gene>